<protein>
    <submittedName>
        <fullName evidence="2">Uncharacterized protein</fullName>
    </submittedName>
</protein>
<comment type="caution">
    <text evidence="2">The sequence shown here is derived from an EMBL/GenBank/DDBJ whole genome shotgun (WGS) entry which is preliminary data.</text>
</comment>
<evidence type="ECO:0000313" key="2">
    <source>
        <dbReference type="EMBL" id="TNN88350.1"/>
    </source>
</evidence>
<feature type="region of interest" description="Disordered" evidence="1">
    <location>
        <begin position="22"/>
        <end position="74"/>
    </location>
</feature>
<feature type="compositionally biased region" description="Basic and acidic residues" evidence="1">
    <location>
        <begin position="26"/>
        <end position="55"/>
    </location>
</feature>
<dbReference type="AlphaFoldDB" id="A0A4Z2JDV1"/>
<dbReference type="EMBL" id="SRLO01000006">
    <property type="protein sequence ID" value="TNN88350.1"/>
    <property type="molecule type" value="Genomic_DNA"/>
</dbReference>
<evidence type="ECO:0000313" key="3">
    <source>
        <dbReference type="Proteomes" id="UP000314294"/>
    </source>
</evidence>
<keyword evidence="3" id="KW-1185">Reference proteome</keyword>
<proteinExistence type="predicted"/>
<organism evidence="2 3">
    <name type="scientific">Liparis tanakae</name>
    <name type="common">Tanaka's snailfish</name>
    <dbReference type="NCBI Taxonomy" id="230148"/>
    <lineage>
        <taxon>Eukaryota</taxon>
        <taxon>Metazoa</taxon>
        <taxon>Chordata</taxon>
        <taxon>Craniata</taxon>
        <taxon>Vertebrata</taxon>
        <taxon>Euteleostomi</taxon>
        <taxon>Actinopterygii</taxon>
        <taxon>Neopterygii</taxon>
        <taxon>Teleostei</taxon>
        <taxon>Neoteleostei</taxon>
        <taxon>Acanthomorphata</taxon>
        <taxon>Eupercaria</taxon>
        <taxon>Perciformes</taxon>
        <taxon>Cottioidei</taxon>
        <taxon>Cottales</taxon>
        <taxon>Liparidae</taxon>
        <taxon>Liparis</taxon>
    </lineage>
</organism>
<evidence type="ECO:0000256" key="1">
    <source>
        <dbReference type="SAM" id="MobiDB-lite"/>
    </source>
</evidence>
<reference evidence="2 3" key="1">
    <citation type="submission" date="2019-03" db="EMBL/GenBank/DDBJ databases">
        <title>First draft genome of Liparis tanakae, snailfish: a comprehensive survey of snailfish specific genes.</title>
        <authorList>
            <person name="Kim W."/>
            <person name="Song I."/>
            <person name="Jeong J.-H."/>
            <person name="Kim D."/>
            <person name="Kim S."/>
            <person name="Ryu S."/>
            <person name="Song J.Y."/>
            <person name="Lee S.K."/>
        </authorList>
    </citation>
    <scope>NUCLEOTIDE SEQUENCE [LARGE SCALE GENOMIC DNA]</scope>
    <source>
        <tissue evidence="2">Muscle</tissue>
    </source>
</reference>
<name>A0A4Z2JDV1_9TELE</name>
<accession>A0A4Z2JDV1</accession>
<feature type="region of interest" description="Disordered" evidence="1">
    <location>
        <begin position="89"/>
        <end position="138"/>
    </location>
</feature>
<gene>
    <name evidence="2" type="ORF">EYF80_001566</name>
</gene>
<dbReference type="Proteomes" id="UP000314294">
    <property type="component" value="Unassembled WGS sequence"/>
</dbReference>
<sequence>MHAVRDRNSYGGKAHLQYHIANLANNKEREVETKRDQRHTGERTKCGSKSQEKAPESQYPRDQAGPEPFSLRLGPLSVPPRLVRWLLTPSTESGEPLPGWERTQSSIPDNHRDLHSLSNLLPFSHQPAKIQHRSTGEK</sequence>